<feature type="region of interest" description="Disordered" evidence="6">
    <location>
        <begin position="1"/>
        <end position="52"/>
    </location>
</feature>
<keyword evidence="3 5" id="KW-0694">RNA-binding</keyword>
<dbReference type="AlphaFoldDB" id="A0A1S3YBQ3"/>
<evidence type="ECO:0000256" key="1">
    <source>
        <dbReference type="ARBA" id="ARBA00002339"/>
    </source>
</evidence>
<dbReference type="SMART" id="SM00360">
    <property type="entry name" value="RRM"/>
    <property type="match status" value="1"/>
</dbReference>
<evidence type="ECO:0000313" key="10">
    <source>
        <dbReference type="RefSeq" id="XP_016449443.1"/>
    </source>
</evidence>
<feature type="domain" description="RRM" evidence="7">
    <location>
        <begin position="156"/>
        <end position="246"/>
    </location>
</feature>
<evidence type="ECO:0000256" key="4">
    <source>
        <dbReference type="ARBA" id="ARBA00023242"/>
    </source>
</evidence>
<comment type="subcellular location">
    <subcellularLocation>
        <location evidence="2">Nucleus</location>
    </subcellularLocation>
</comment>
<name>A0A1S3YBQ3_TOBAC</name>
<dbReference type="SUPFAM" id="SSF54928">
    <property type="entry name" value="RNA-binding domain, RBD"/>
    <property type="match status" value="1"/>
</dbReference>
<dbReference type="Proteomes" id="UP000790787">
    <property type="component" value="Chromosome 17"/>
</dbReference>
<dbReference type="CDD" id="cd08033">
    <property type="entry name" value="LARP_6"/>
    <property type="match status" value="1"/>
</dbReference>
<sequence>MEADGEGVIPVPSHSHSVSSPPHDDDHPDFPPVGSPESHFIDDLSQPSDQHDAQVTPTLLTDDLRNKIVKQVEYYFSDENLPTDKFLLKYVMRDREGFVPVKVIASFRKVKKHTKDTAIIAAALRESSLLVVSSDGTKVKRLHPLPLSEIIDPKVCTVLVENLPEDHSVDNLRRIFGHAGNVKHITIRDPHTERDSRKCTTAEKLLSSKLHALVEYNTVEAAEKAVAILNDEQDWRFGLRVKLLKKTNKPGQNNKGWRDPDSERNKNVQASDQAVNVKNHSSEHRVLQNKPGQSKKGGSYPDSDRNTNIQASDLAVNEEHHSNEHHIDSQDEEEGDHRSKETIGEHAQKEKNEHRVQTRNRSRGRRNKRGTNGHGHGTTSYNHAVEPSKPPPGPRMPDGTRGFAMGRGRPLSSSPS</sequence>
<dbReference type="PROSITE" id="PS50961">
    <property type="entry name" value="HTH_LA"/>
    <property type="match status" value="1"/>
</dbReference>
<evidence type="ECO:0000256" key="3">
    <source>
        <dbReference type="ARBA" id="ARBA00022884"/>
    </source>
</evidence>
<proteinExistence type="predicted"/>
<comment type="function">
    <text evidence="1">Transcriptional regulator.</text>
</comment>
<dbReference type="SMR" id="A0A1S3YBQ3"/>
<dbReference type="Pfam" id="PF00076">
    <property type="entry name" value="RRM_1"/>
    <property type="match status" value="1"/>
</dbReference>
<dbReference type="Gene3D" id="1.10.10.10">
    <property type="entry name" value="Winged helix-like DNA-binding domain superfamily/Winged helix DNA-binding domain"/>
    <property type="match status" value="1"/>
</dbReference>
<dbReference type="GeneID" id="107774431"/>
<keyword evidence="9" id="KW-1185">Reference proteome</keyword>
<dbReference type="GO" id="GO:0006396">
    <property type="term" value="P:RNA processing"/>
    <property type="evidence" value="ECO:0007669"/>
    <property type="project" value="InterPro"/>
</dbReference>
<evidence type="ECO:0000259" key="8">
    <source>
        <dbReference type="PROSITE" id="PS50961"/>
    </source>
</evidence>
<feature type="domain" description="HTH La-type RNA-binding" evidence="8">
    <location>
        <begin position="58"/>
        <end position="149"/>
    </location>
</feature>
<dbReference type="InterPro" id="IPR036388">
    <property type="entry name" value="WH-like_DNA-bd_sf"/>
</dbReference>
<dbReference type="PaxDb" id="4097-A0A1S3YBQ3"/>
<reference evidence="9" key="1">
    <citation type="journal article" date="2014" name="Nat. Commun.">
        <title>The tobacco genome sequence and its comparison with those of tomato and potato.</title>
        <authorList>
            <person name="Sierro N."/>
            <person name="Battey J.N."/>
            <person name="Ouadi S."/>
            <person name="Bakaher N."/>
            <person name="Bovet L."/>
            <person name="Willig A."/>
            <person name="Goepfert S."/>
            <person name="Peitsch M.C."/>
            <person name="Ivanov N.V."/>
        </authorList>
    </citation>
    <scope>NUCLEOTIDE SEQUENCE [LARGE SCALE GENOMIC DNA]</scope>
</reference>
<dbReference type="InterPro" id="IPR045180">
    <property type="entry name" value="La_dom_prot"/>
</dbReference>
<feature type="compositionally biased region" description="Basic residues" evidence="6">
    <location>
        <begin position="357"/>
        <end position="371"/>
    </location>
</feature>
<dbReference type="InterPro" id="IPR035979">
    <property type="entry name" value="RBD_domain_sf"/>
</dbReference>
<evidence type="ECO:0000256" key="6">
    <source>
        <dbReference type="SAM" id="MobiDB-lite"/>
    </source>
</evidence>
<dbReference type="PANTHER" id="PTHR22792">
    <property type="entry name" value="LUPUS LA PROTEIN-RELATED"/>
    <property type="match status" value="1"/>
</dbReference>
<dbReference type="InterPro" id="IPR012677">
    <property type="entry name" value="Nucleotide-bd_a/b_plait_sf"/>
</dbReference>
<dbReference type="InterPro" id="IPR000504">
    <property type="entry name" value="RRM_dom"/>
</dbReference>
<dbReference type="KEGG" id="nta:107774431"/>
<feature type="compositionally biased region" description="Polar residues" evidence="6">
    <location>
        <begin position="267"/>
        <end position="279"/>
    </location>
</feature>
<evidence type="ECO:0000256" key="2">
    <source>
        <dbReference type="ARBA" id="ARBA00004123"/>
    </source>
</evidence>
<dbReference type="RefSeq" id="XP_016449443.1">
    <property type="nucleotide sequence ID" value="XM_016593957.2"/>
</dbReference>
<gene>
    <name evidence="10" type="primary">LOC107774431</name>
</gene>
<dbReference type="OrthoDB" id="435402at2759"/>
<reference evidence="10" key="2">
    <citation type="submission" date="2025-08" db="UniProtKB">
        <authorList>
            <consortium name="RefSeq"/>
        </authorList>
    </citation>
    <scope>IDENTIFICATION</scope>
    <source>
        <tissue evidence="10">Leaf</tissue>
    </source>
</reference>
<protein>
    <submittedName>
        <fullName evidence="10">La-related protein 6A</fullName>
    </submittedName>
</protein>
<dbReference type="RefSeq" id="XP_016449443.1">
    <property type="nucleotide sequence ID" value="XM_016593957.1"/>
</dbReference>
<dbReference type="InterPro" id="IPR006630">
    <property type="entry name" value="La_HTH"/>
</dbReference>
<dbReference type="SMART" id="SM00715">
    <property type="entry name" value="LA"/>
    <property type="match status" value="1"/>
</dbReference>
<feature type="compositionally biased region" description="Basic and acidic residues" evidence="6">
    <location>
        <begin position="256"/>
        <end position="266"/>
    </location>
</feature>
<evidence type="ECO:0000313" key="9">
    <source>
        <dbReference type="Proteomes" id="UP000790787"/>
    </source>
</evidence>
<feature type="compositionally biased region" description="Basic and acidic residues" evidence="6">
    <location>
        <begin position="317"/>
        <end position="356"/>
    </location>
</feature>
<keyword evidence="4" id="KW-0539">Nucleus</keyword>
<organism evidence="9 10">
    <name type="scientific">Nicotiana tabacum</name>
    <name type="common">Common tobacco</name>
    <dbReference type="NCBI Taxonomy" id="4097"/>
    <lineage>
        <taxon>Eukaryota</taxon>
        <taxon>Viridiplantae</taxon>
        <taxon>Streptophyta</taxon>
        <taxon>Embryophyta</taxon>
        <taxon>Tracheophyta</taxon>
        <taxon>Spermatophyta</taxon>
        <taxon>Magnoliopsida</taxon>
        <taxon>eudicotyledons</taxon>
        <taxon>Gunneridae</taxon>
        <taxon>Pentapetalae</taxon>
        <taxon>asterids</taxon>
        <taxon>lamiids</taxon>
        <taxon>Solanales</taxon>
        <taxon>Solanaceae</taxon>
        <taxon>Nicotianoideae</taxon>
        <taxon>Nicotianeae</taxon>
        <taxon>Nicotiana</taxon>
    </lineage>
</organism>
<dbReference type="PROSITE" id="PS50102">
    <property type="entry name" value="RRM"/>
    <property type="match status" value="1"/>
</dbReference>
<dbReference type="STRING" id="4097.A0A1S3YBQ3"/>
<dbReference type="FunFam" id="1.10.10.10:FF:000158">
    <property type="entry name" value="La ribonucleoprotein domain family member 7"/>
    <property type="match status" value="1"/>
</dbReference>
<dbReference type="CDD" id="cd12288">
    <property type="entry name" value="RRM_La_like_plant"/>
    <property type="match status" value="1"/>
</dbReference>
<dbReference type="OMA" id="HHVEVSK"/>
<feature type="compositionally biased region" description="Low complexity" evidence="6">
    <location>
        <begin position="8"/>
        <end position="21"/>
    </location>
</feature>
<dbReference type="GO" id="GO:0003729">
    <property type="term" value="F:mRNA binding"/>
    <property type="evidence" value="ECO:0000318"/>
    <property type="project" value="GO_Central"/>
</dbReference>
<dbReference type="PANTHER" id="PTHR22792:SF159">
    <property type="entry name" value="LA-RELATED PROTEIN 1B-RELATED"/>
    <property type="match status" value="1"/>
</dbReference>
<evidence type="ECO:0000259" key="7">
    <source>
        <dbReference type="PROSITE" id="PS50102"/>
    </source>
</evidence>
<dbReference type="GO" id="GO:1990904">
    <property type="term" value="C:ribonucleoprotein complex"/>
    <property type="evidence" value="ECO:0007669"/>
    <property type="project" value="InterPro"/>
</dbReference>
<dbReference type="InterPro" id="IPR002344">
    <property type="entry name" value="Lupus_La"/>
</dbReference>
<dbReference type="GO" id="GO:0005634">
    <property type="term" value="C:nucleus"/>
    <property type="evidence" value="ECO:0000318"/>
    <property type="project" value="GO_Central"/>
</dbReference>
<dbReference type="PRINTS" id="PR00302">
    <property type="entry name" value="LUPUSLA"/>
</dbReference>
<dbReference type="InterPro" id="IPR034878">
    <property type="entry name" value="La-rel_plant_RRM"/>
</dbReference>
<dbReference type="InterPro" id="IPR036390">
    <property type="entry name" value="WH_DNA-bd_sf"/>
</dbReference>
<dbReference type="Pfam" id="PF05383">
    <property type="entry name" value="La"/>
    <property type="match status" value="1"/>
</dbReference>
<feature type="region of interest" description="Disordered" evidence="6">
    <location>
        <begin position="246"/>
        <end position="416"/>
    </location>
</feature>
<accession>A0A1S3YBQ3</accession>
<dbReference type="Gene3D" id="3.30.70.330">
    <property type="match status" value="1"/>
</dbReference>
<evidence type="ECO:0000256" key="5">
    <source>
        <dbReference type="PROSITE-ProRule" id="PRU00332"/>
    </source>
</evidence>
<dbReference type="SUPFAM" id="SSF46785">
    <property type="entry name" value="Winged helix' DNA-binding domain"/>
    <property type="match status" value="1"/>
</dbReference>